<evidence type="ECO:0000313" key="1">
    <source>
        <dbReference type="EMBL" id="KAH0218771.1"/>
    </source>
</evidence>
<accession>A0A9P8K4K5</accession>
<organism evidence="1 2">
    <name type="scientific">Aureobasidium melanogenum</name>
    <name type="common">Aureobasidium pullulans var. melanogenum</name>
    <dbReference type="NCBI Taxonomy" id="46634"/>
    <lineage>
        <taxon>Eukaryota</taxon>
        <taxon>Fungi</taxon>
        <taxon>Dikarya</taxon>
        <taxon>Ascomycota</taxon>
        <taxon>Pezizomycotina</taxon>
        <taxon>Dothideomycetes</taxon>
        <taxon>Dothideomycetidae</taxon>
        <taxon>Dothideales</taxon>
        <taxon>Saccotheciaceae</taxon>
        <taxon>Aureobasidium</taxon>
    </lineage>
</organism>
<dbReference type="OrthoDB" id="3895773at2759"/>
<sequence>MPPKRSKKNPAAPKVQGKLNFQRVQKPHTTVSPLVQILSQYELMIMVTDQLSSADIIHLTATCKEIKTYLTDDKTIYASITERANCDGKGIEARAKCFGHWKGDVTNANVRCGGSDCQPCDDCHAMVCNECRYHISYMTKSPCCRDDPLHWESHEVDCAMDLDIVRRCHGHCDECMSDYNFEFAYDDCADYDFDSGPEFHSGTFPIESIRAASLAGEPRERRYCSECRPGFAKNKKLNYEPIHELLAITDYMDDWCCCTLADQFIEDSWLCLPCFFKQEAQAHSRCLKRGAYRWEDGEDGKTRKLVKTEEYLCDCGRVADIPYLVECRWCEEPIHTPEVEVLLEELDDM</sequence>
<reference evidence="1" key="2">
    <citation type="submission" date="2021-08" db="EMBL/GenBank/DDBJ databases">
        <authorList>
            <person name="Gostincar C."/>
            <person name="Sun X."/>
            <person name="Song Z."/>
            <person name="Gunde-Cimerman N."/>
        </authorList>
    </citation>
    <scope>NUCLEOTIDE SEQUENCE</scope>
    <source>
        <strain evidence="1">EXF-8016</strain>
    </source>
</reference>
<feature type="non-terminal residue" evidence="1">
    <location>
        <position position="1"/>
    </location>
</feature>
<reference evidence="1" key="1">
    <citation type="journal article" date="2021" name="J Fungi (Basel)">
        <title>Virulence traits and population genomics of the black yeast Aureobasidium melanogenum.</title>
        <authorList>
            <person name="Cernosa A."/>
            <person name="Sun X."/>
            <person name="Gostincar C."/>
            <person name="Fang C."/>
            <person name="Gunde-Cimerman N."/>
            <person name="Song Z."/>
        </authorList>
    </citation>
    <scope>NUCLEOTIDE SEQUENCE</scope>
    <source>
        <strain evidence="1">EXF-8016</strain>
    </source>
</reference>
<name>A0A9P8K4K5_AURME</name>
<dbReference type="AlphaFoldDB" id="A0A9P8K4K5"/>
<proteinExistence type="predicted"/>
<dbReference type="Proteomes" id="UP000767238">
    <property type="component" value="Unassembled WGS sequence"/>
</dbReference>
<evidence type="ECO:0008006" key="3">
    <source>
        <dbReference type="Google" id="ProtNLM"/>
    </source>
</evidence>
<dbReference type="EMBL" id="JAHFYH010000046">
    <property type="protein sequence ID" value="KAH0218771.1"/>
    <property type="molecule type" value="Genomic_DNA"/>
</dbReference>
<protein>
    <recommendedName>
        <fullName evidence="3">F-box domain-containing protein</fullName>
    </recommendedName>
</protein>
<comment type="caution">
    <text evidence="1">The sequence shown here is derived from an EMBL/GenBank/DDBJ whole genome shotgun (WGS) entry which is preliminary data.</text>
</comment>
<gene>
    <name evidence="1" type="ORF">KCV03_g6280</name>
</gene>
<evidence type="ECO:0000313" key="2">
    <source>
        <dbReference type="Proteomes" id="UP000767238"/>
    </source>
</evidence>